<evidence type="ECO:0000313" key="3">
    <source>
        <dbReference type="Proteomes" id="UP001320876"/>
    </source>
</evidence>
<dbReference type="EMBL" id="JAPDDT010000002">
    <property type="protein sequence ID" value="MCW1922327.1"/>
    <property type="molecule type" value="Genomic_DNA"/>
</dbReference>
<feature type="region of interest" description="Disordered" evidence="1">
    <location>
        <begin position="103"/>
        <end position="164"/>
    </location>
</feature>
<name>A0ABT3GFE3_9BACT</name>
<evidence type="ECO:0000256" key="1">
    <source>
        <dbReference type="SAM" id="MobiDB-lite"/>
    </source>
</evidence>
<keyword evidence="3" id="KW-1185">Reference proteome</keyword>
<organism evidence="2 3">
    <name type="scientific">Luteolibacter arcticus</name>
    <dbReference type="NCBI Taxonomy" id="1581411"/>
    <lineage>
        <taxon>Bacteria</taxon>
        <taxon>Pseudomonadati</taxon>
        <taxon>Verrucomicrobiota</taxon>
        <taxon>Verrucomicrobiia</taxon>
        <taxon>Verrucomicrobiales</taxon>
        <taxon>Verrucomicrobiaceae</taxon>
        <taxon>Luteolibacter</taxon>
    </lineage>
</organism>
<dbReference type="RefSeq" id="WP_264486436.1">
    <property type="nucleotide sequence ID" value="NZ_JAPDDT010000002.1"/>
</dbReference>
<feature type="compositionally biased region" description="Low complexity" evidence="1">
    <location>
        <begin position="114"/>
        <end position="139"/>
    </location>
</feature>
<evidence type="ECO:0000313" key="2">
    <source>
        <dbReference type="EMBL" id="MCW1922327.1"/>
    </source>
</evidence>
<reference evidence="2 3" key="1">
    <citation type="submission" date="2022-10" db="EMBL/GenBank/DDBJ databases">
        <title>Luteolibacter arcticus strain CCTCC AB 2014275, whole genome shotgun sequencing project.</title>
        <authorList>
            <person name="Zhao G."/>
            <person name="Shen L."/>
        </authorList>
    </citation>
    <scope>NUCLEOTIDE SEQUENCE [LARGE SCALE GENOMIC DNA]</scope>
    <source>
        <strain evidence="2 3">CCTCC AB 2014275</strain>
    </source>
</reference>
<feature type="compositionally biased region" description="Basic residues" evidence="1">
    <location>
        <begin position="154"/>
        <end position="164"/>
    </location>
</feature>
<comment type="caution">
    <text evidence="2">The sequence shown here is derived from an EMBL/GenBank/DDBJ whole genome shotgun (WGS) entry which is preliminary data.</text>
</comment>
<accession>A0ABT3GFE3</accession>
<protein>
    <submittedName>
        <fullName evidence="2">Uncharacterized protein</fullName>
    </submittedName>
</protein>
<proteinExistence type="predicted"/>
<sequence length="164" mass="17182">MITLQDCIAILDQREDSPAYAQFKDLAQAANKLENFHGSRMQGFKKDGVNVHFEHVAPRVLVVSAVHLYAKKESRFTPYAGDVAPGVTLAAIRSALVAALGTPSSSGGDMAPWASSASRTASGSAGTTMTIRCASTTRPMAPPSTTPASSARAMFRRSRSGGPA</sequence>
<dbReference type="Proteomes" id="UP001320876">
    <property type="component" value="Unassembled WGS sequence"/>
</dbReference>
<gene>
    <name evidence="2" type="ORF">OKA05_07160</name>
</gene>